<dbReference type="Proteomes" id="UP000023435">
    <property type="component" value="Unassembled WGS sequence"/>
</dbReference>
<evidence type="ECO:0000313" key="9">
    <source>
        <dbReference type="Proteomes" id="UP000023435"/>
    </source>
</evidence>
<dbReference type="SUPFAM" id="SSF52172">
    <property type="entry name" value="CheY-like"/>
    <property type="match status" value="1"/>
</dbReference>
<dbReference type="Pfam" id="PF00072">
    <property type="entry name" value="Response_reg"/>
    <property type="match status" value="1"/>
</dbReference>
<organism evidence="8 9">
    <name type="scientific">Lysobacter capsici AZ78</name>
    <dbReference type="NCBI Taxonomy" id="1444315"/>
    <lineage>
        <taxon>Bacteria</taxon>
        <taxon>Pseudomonadati</taxon>
        <taxon>Pseudomonadota</taxon>
        <taxon>Gammaproteobacteria</taxon>
        <taxon>Lysobacterales</taxon>
        <taxon>Lysobacteraceae</taxon>
        <taxon>Lysobacter</taxon>
    </lineage>
</organism>
<dbReference type="PROSITE" id="PS50110">
    <property type="entry name" value="RESPONSE_REGULATORY"/>
    <property type="match status" value="1"/>
</dbReference>
<proteinExistence type="predicted"/>
<evidence type="ECO:0000259" key="7">
    <source>
        <dbReference type="PROSITE" id="PS50110"/>
    </source>
</evidence>
<keyword evidence="2" id="KW-0805">Transcription regulation</keyword>
<dbReference type="Pfam" id="PF00196">
    <property type="entry name" value="GerE"/>
    <property type="match status" value="1"/>
</dbReference>
<protein>
    <submittedName>
        <fullName evidence="8">BarA-associated response regulator UvrY</fullName>
    </submittedName>
</protein>
<dbReference type="PANTHER" id="PTHR43214">
    <property type="entry name" value="TWO-COMPONENT RESPONSE REGULATOR"/>
    <property type="match status" value="1"/>
</dbReference>
<dbReference type="RefSeq" id="WP_036107348.1">
    <property type="nucleotide sequence ID" value="NZ_JAJA02000001.1"/>
</dbReference>
<dbReference type="GO" id="GO:0003677">
    <property type="term" value="F:DNA binding"/>
    <property type="evidence" value="ECO:0007669"/>
    <property type="project" value="UniProtKB-KW"/>
</dbReference>
<feature type="domain" description="HTH luxR-type" evidence="6">
    <location>
        <begin position="137"/>
        <end position="202"/>
    </location>
</feature>
<dbReference type="SMART" id="SM00421">
    <property type="entry name" value="HTH_LUXR"/>
    <property type="match status" value="1"/>
</dbReference>
<dbReference type="InterPro" id="IPR001789">
    <property type="entry name" value="Sig_transdc_resp-reg_receiver"/>
</dbReference>
<dbReference type="CDD" id="cd17535">
    <property type="entry name" value="REC_NarL-like"/>
    <property type="match status" value="1"/>
</dbReference>
<feature type="modified residue" description="4-aspartylphosphate" evidence="5">
    <location>
        <position position="54"/>
    </location>
</feature>
<evidence type="ECO:0000256" key="1">
    <source>
        <dbReference type="ARBA" id="ARBA00022553"/>
    </source>
</evidence>
<dbReference type="InterPro" id="IPR016032">
    <property type="entry name" value="Sig_transdc_resp-reg_C-effctor"/>
</dbReference>
<dbReference type="PROSITE" id="PS50043">
    <property type="entry name" value="HTH_LUXR_2"/>
    <property type="match status" value="1"/>
</dbReference>
<dbReference type="InterPro" id="IPR039420">
    <property type="entry name" value="WalR-like"/>
</dbReference>
<keyword evidence="1 5" id="KW-0597">Phosphoprotein</keyword>
<evidence type="ECO:0000313" key="8">
    <source>
        <dbReference type="EMBL" id="KWS02964.1"/>
    </source>
</evidence>
<evidence type="ECO:0000256" key="4">
    <source>
        <dbReference type="ARBA" id="ARBA00023163"/>
    </source>
</evidence>
<evidence type="ECO:0000256" key="5">
    <source>
        <dbReference type="PROSITE-ProRule" id="PRU00169"/>
    </source>
</evidence>
<comment type="caution">
    <text evidence="8">The sequence shown here is derived from an EMBL/GenBank/DDBJ whole genome shotgun (WGS) entry which is preliminary data.</text>
</comment>
<dbReference type="SMART" id="SM00448">
    <property type="entry name" value="REC"/>
    <property type="match status" value="1"/>
</dbReference>
<dbReference type="GO" id="GO:0006355">
    <property type="term" value="P:regulation of DNA-templated transcription"/>
    <property type="evidence" value="ECO:0007669"/>
    <property type="project" value="InterPro"/>
</dbReference>
<dbReference type="InterPro" id="IPR000792">
    <property type="entry name" value="Tscrpt_reg_LuxR_C"/>
</dbReference>
<dbReference type="InterPro" id="IPR011006">
    <property type="entry name" value="CheY-like_superfamily"/>
</dbReference>
<accession>A0A108U5K2</accession>
<evidence type="ECO:0000259" key="6">
    <source>
        <dbReference type="PROSITE" id="PS50043"/>
    </source>
</evidence>
<keyword evidence="9" id="KW-1185">Reference proteome</keyword>
<dbReference type="AlphaFoldDB" id="A0A108U5K2"/>
<dbReference type="GO" id="GO:0000160">
    <property type="term" value="P:phosphorelay signal transduction system"/>
    <property type="evidence" value="ECO:0007669"/>
    <property type="project" value="InterPro"/>
</dbReference>
<keyword evidence="4" id="KW-0804">Transcription</keyword>
<keyword evidence="3" id="KW-0238">DNA-binding</keyword>
<reference evidence="8 9" key="1">
    <citation type="journal article" date="2014" name="Genome Announc.">
        <title>Draft Genome Sequence of Lysobacter capsici AZ78, a Bacterium Antagonistic to Plant-Pathogenic Oomycetes.</title>
        <authorList>
            <person name="Puopolo G."/>
            <person name="Sonego P."/>
            <person name="Engelen K."/>
            <person name="Pertot I."/>
        </authorList>
    </citation>
    <scope>NUCLEOTIDE SEQUENCE [LARGE SCALE GENOMIC DNA]</scope>
    <source>
        <strain evidence="8 9">AZ78</strain>
    </source>
</reference>
<evidence type="ECO:0000256" key="2">
    <source>
        <dbReference type="ARBA" id="ARBA00023015"/>
    </source>
</evidence>
<gene>
    <name evidence="8" type="ORF">AZ78_0510</name>
</gene>
<dbReference type="SUPFAM" id="SSF46894">
    <property type="entry name" value="C-terminal effector domain of the bipartite response regulators"/>
    <property type="match status" value="1"/>
</dbReference>
<sequence>MIHVFMVDDHSLARMALRLMIEGDGDVKVIGEASDVDMALRMIPFSAPDVVVSDFDLGTSDGLTVTRKLLDFDPTFRVLVVSMRERGPVSRMLLAAGAMGFVSKSSPPGRVLEAVREVARGRRYLDEALPGSTSLVARSPFDRLSARELMVIHMRLQGSDVRGIAKVLKMPQSTVRAMRATAMEKLGARSHIGLTRLAREHGFV</sequence>
<dbReference type="PANTHER" id="PTHR43214:SF41">
    <property type="entry name" value="NITRATE_NITRITE RESPONSE REGULATOR PROTEIN NARP"/>
    <property type="match status" value="1"/>
</dbReference>
<dbReference type="Gene3D" id="3.40.50.2300">
    <property type="match status" value="1"/>
</dbReference>
<dbReference type="EMBL" id="JAJA02000001">
    <property type="protein sequence ID" value="KWS02964.1"/>
    <property type="molecule type" value="Genomic_DNA"/>
</dbReference>
<name>A0A108U5K2_9GAMM</name>
<evidence type="ECO:0000256" key="3">
    <source>
        <dbReference type="ARBA" id="ARBA00023125"/>
    </source>
</evidence>
<dbReference type="InterPro" id="IPR058245">
    <property type="entry name" value="NreC/VraR/RcsB-like_REC"/>
</dbReference>
<feature type="domain" description="Response regulatory" evidence="7">
    <location>
        <begin position="3"/>
        <end position="119"/>
    </location>
</feature>